<feature type="chain" id="PRO_5038371357" evidence="2">
    <location>
        <begin position="28"/>
        <end position="910"/>
    </location>
</feature>
<gene>
    <name evidence="4" type="ORF">ER308_19465</name>
</gene>
<keyword evidence="4" id="KW-0378">Hydrolase</keyword>
<evidence type="ECO:0000259" key="3">
    <source>
        <dbReference type="Pfam" id="PF08386"/>
    </source>
</evidence>
<dbReference type="PANTHER" id="PTHR30032">
    <property type="entry name" value="N-ACETYLMURAMOYL-L-ALANINE AMIDASE-RELATED"/>
    <property type="match status" value="1"/>
</dbReference>
<feature type="signal peptide" evidence="2">
    <location>
        <begin position="1"/>
        <end position="27"/>
    </location>
</feature>
<dbReference type="PANTHER" id="PTHR30032:SF8">
    <property type="entry name" value="GERMINATION-SPECIFIC N-ACETYLMURAMOYL-L-ALANINE AMIDASE"/>
    <property type="match status" value="1"/>
</dbReference>
<accession>A0A411YK01</accession>
<keyword evidence="5" id="KW-1185">Reference proteome</keyword>
<dbReference type="Gene3D" id="3.40.50.12090">
    <property type="match status" value="2"/>
</dbReference>
<dbReference type="GO" id="GO:0016787">
    <property type="term" value="F:hydrolase activity"/>
    <property type="evidence" value="ECO:0007669"/>
    <property type="project" value="UniProtKB-KW"/>
</dbReference>
<evidence type="ECO:0000313" key="4">
    <source>
        <dbReference type="EMBL" id="QBI21534.1"/>
    </source>
</evidence>
<evidence type="ECO:0000256" key="2">
    <source>
        <dbReference type="SAM" id="SignalP"/>
    </source>
</evidence>
<organism evidence="4 5">
    <name type="scientific">Egibacter rhizosphaerae</name>
    <dbReference type="NCBI Taxonomy" id="1670831"/>
    <lineage>
        <taxon>Bacteria</taxon>
        <taxon>Bacillati</taxon>
        <taxon>Actinomycetota</taxon>
        <taxon>Nitriliruptoria</taxon>
        <taxon>Egibacterales</taxon>
        <taxon>Egibacteraceae</taxon>
        <taxon>Egibacter</taxon>
    </lineage>
</organism>
<dbReference type="OrthoDB" id="9796770at2"/>
<dbReference type="AlphaFoldDB" id="A0A411YK01"/>
<keyword evidence="2" id="KW-0732">Signal</keyword>
<dbReference type="SUPFAM" id="SSF53474">
    <property type="entry name" value="alpha/beta-Hydrolases"/>
    <property type="match status" value="1"/>
</dbReference>
<dbReference type="InterPro" id="IPR013595">
    <property type="entry name" value="Pept_S33_TAP-like_C"/>
</dbReference>
<dbReference type="RefSeq" id="WP_131156526.1">
    <property type="nucleotide sequence ID" value="NZ_CP036402.1"/>
</dbReference>
<dbReference type="Gene3D" id="3.40.50.1820">
    <property type="entry name" value="alpha/beta hydrolase"/>
    <property type="match status" value="1"/>
</dbReference>
<dbReference type="InterPro" id="IPR007253">
    <property type="entry name" value="Cell_wall-bd_2"/>
</dbReference>
<dbReference type="Pfam" id="PF04122">
    <property type="entry name" value="CW_binding_2"/>
    <property type="match status" value="3"/>
</dbReference>
<dbReference type="Proteomes" id="UP000291469">
    <property type="component" value="Chromosome"/>
</dbReference>
<evidence type="ECO:0000313" key="5">
    <source>
        <dbReference type="Proteomes" id="UP000291469"/>
    </source>
</evidence>
<feature type="region of interest" description="Disordered" evidence="1">
    <location>
        <begin position="424"/>
        <end position="444"/>
    </location>
</feature>
<proteinExistence type="predicted"/>
<dbReference type="KEGG" id="erz:ER308_19465"/>
<protein>
    <submittedName>
        <fullName evidence="4">Alpha/beta fold hydrolase</fullName>
    </submittedName>
</protein>
<dbReference type="Pfam" id="PF08386">
    <property type="entry name" value="Abhydrolase_4"/>
    <property type="match status" value="1"/>
</dbReference>
<dbReference type="InterPro" id="IPR051922">
    <property type="entry name" value="Bact_Sporulation_Assoc"/>
</dbReference>
<reference evidence="4 5" key="1">
    <citation type="submission" date="2019-01" db="EMBL/GenBank/DDBJ databases">
        <title>Egibacter rhizosphaerae EGI 80759T.</title>
        <authorList>
            <person name="Chen D.-D."/>
            <person name="Tian Y."/>
            <person name="Jiao J.-Y."/>
            <person name="Zhang X.-T."/>
            <person name="Zhang Y.-G."/>
            <person name="Zhang Y."/>
            <person name="Xiao M."/>
            <person name="Shu W.-S."/>
            <person name="Li W.-J."/>
        </authorList>
    </citation>
    <scope>NUCLEOTIDE SEQUENCE [LARGE SCALE GENOMIC DNA]</scope>
    <source>
        <strain evidence="4 5">EGI 80759</strain>
    </source>
</reference>
<sequence length="910" mass="91495">MSITRTLPRLVCLVGLVAALGLAFALAGAEATASTEDVVDGELEPVADCWDIELPPDADVDCATLEVPADHADPDGASLDLAVAIVRTDADEPREPLVRLAGGPGGRLVGPELAALAANPEGLIGDAAADRDLVLVDQRGVGLSEPSLACPEVDADVLPGGVGALPGGVSAPGAVMDALPGGAGAPGGVMDALPGGVSTPAAGVHAPADGHEDAAPELRVLPYVLSEHQTTDPLASFEACFERLDEEVDLSAFTTAQNADDLRVLRTALARDAGTDPSEAQIALYGVSYGAKLALTAADRAPDEWSAVVLSSPLALDRSFYEELPASFDDTLDRLDAACAADPTCAQRFAEPRGSLDTAVEDLADGPAVETVPDPEGGEPHQLALDATTAANLGFQLFYQPPGAQPAAYEAMAEARVADLLLGFTTPQPLPPQPDDPDDPRAPGQSLGMLQSFVCAEEVAYADEEAYADAAGASAAVGVFAHAPLFGLIGPDVCDVWDVPAADPDPFAEVDTDTPLLVVTGGLDHITPPSWGETVADRAQDAQLVEVPSASHAPAEQAGPCGAELVASFLDDPEAEIDATCATEPPPRFHPVLSEAPTVGVARVAGDDRYETAAALSGWSRPQGAATAVVASGETFPDALSGGAAAGALGGSLVLTPADELSDEAAEELARLAPAQVYVAGGSEAVADAVVDAIGEAVGAPVERLAGADRYETAAAVSAATAPDPEEVGTVYLATGEAFPDALSGGASAAAEQAPLLLSHADRMPEATAAELDRLDPDEVVVLGGTAALSGEVAGEVAETGAEVTRVDGEDRYETAAAVAERVGPGIGWAFVASGETFADALAAGPVAAGRGPLLLARPDAVPAATEAALTARAPDYVGLAGGSAAVGEETAVAFGRFAEFSLGDGAVPE</sequence>
<dbReference type="EMBL" id="CP036402">
    <property type="protein sequence ID" value="QBI21534.1"/>
    <property type="molecule type" value="Genomic_DNA"/>
</dbReference>
<dbReference type="InterPro" id="IPR029058">
    <property type="entry name" value="AB_hydrolase_fold"/>
</dbReference>
<name>A0A411YK01_9ACTN</name>
<evidence type="ECO:0000256" key="1">
    <source>
        <dbReference type="SAM" id="MobiDB-lite"/>
    </source>
</evidence>
<feature type="domain" description="Peptidase S33 tripeptidyl aminopeptidase-like C-terminal" evidence="3">
    <location>
        <begin position="491"/>
        <end position="581"/>
    </location>
</feature>